<evidence type="ECO:0000313" key="2">
    <source>
        <dbReference type="Proteomes" id="UP001610446"/>
    </source>
</evidence>
<proteinExistence type="predicted"/>
<dbReference type="Proteomes" id="UP001610446">
    <property type="component" value="Unassembled WGS sequence"/>
</dbReference>
<accession>A0ABR4JHM5</accession>
<keyword evidence="2" id="KW-1185">Reference proteome</keyword>
<protein>
    <submittedName>
        <fullName evidence="1">Uncharacterized protein</fullName>
    </submittedName>
</protein>
<organism evidence="1 2">
    <name type="scientific">Aspergillus pseudoustus</name>
    <dbReference type="NCBI Taxonomy" id="1810923"/>
    <lineage>
        <taxon>Eukaryota</taxon>
        <taxon>Fungi</taxon>
        <taxon>Dikarya</taxon>
        <taxon>Ascomycota</taxon>
        <taxon>Pezizomycotina</taxon>
        <taxon>Eurotiomycetes</taxon>
        <taxon>Eurotiomycetidae</taxon>
        <taxon>Eurotiales</taxon>
        <taxon>Aspergillaceae</taxon>
        <taxon>Aspergillus</taxon>
        <taxon>Aspergillus subgen. Nidulantes</taxon>
    </lineage>
</organism>
<name>A0ABR4JHM5_9EURO</name>
<sequence>MEDLVKGVLRFGRRFDSERVADWSEHQHLHRRQIIRDALTEIFDKLYYSPSPCISLSTAKDLQIVVKQLKLVETGNYDSVRQDFQPEFFKPMPMGALEFLKVDFKEKSVQGHLSSLDSTWSHAETGNCGGYNQAKAVAETLSRWFRKLERVPVGENGASVQDSLTLQEWSGWIHRRPSPKIEGTKYMRPSGADGPEGTSPTPWNAQYSDGWLRDDSNPHQTVMVVHTSPPHDDLLRAEVLTIIGLMRERLATQTLIEHKIIPVRAILPFLNYIYHGATRTIFLTVVQIQVISCMADFQARVLQAHFQYGRLTIFKSLLWSFKTVEDREENLLAFLLYLGAKPVGDTIL</sequence>
<comment type="caution">
    <text evidence="1">The sequence shown here is derived from an EMBL/GenBank/DDBJ whole genome shotgun (WGS) entry which is preliminary data.</text>
</comment>
<reference evidence="1 2" key="1">
    <citation type="submission" date="2024-07" db="EMBL/GenBank/DDBJ databases">
        <title>Section-level genome sequencing and comparative genomics of Aspergillus sections Usti and Cavernicolus.</title>
        <authorList>
            <consortium name="Lawrence Berkeley National Laboratory"/>
            <person name="Nybo J.L."/>
            <person name="Vesth T.C."/>
            <person name="Theobald S."/>
            <person name="Frisvad J.C."/>
            <person name="Larsen T.O."/>
            <person name="Kjaerboelling I."/>
            <person name="Rothschild-Mancinelli K."/>
            <person name="Lyhne E.K."/>
            <person name="Kogle M.E."/>
            <person name="Barry K."/>
            <person name="Clum A."/>
            <person name="Na H."/>
            <person name="Ledsgaard L."/>
            <person name="Lin J."/>
            <person name="Lipzen A."/>
            <person name="Kuo A."/>
            <person name="Riley R."/>
            <person name="Mondo S."/>
            <person name="Labutti K."/>
            <person name="Haridas S."/>
            <person name="Pangalinan J."/>
            <person name="Salamov A.A."/>
            <person name="Simmons B.A."/>
            <person name="Magnuson J.K."/>
            <person name="Chen J."/>
            <person name="Drula E."/>
            <person name="Henrissat B."/>
            <person name="Wiebenga A."/>
            <person name="Lubbers R.J."/>
            <person name="Gomes A.C."/>
            <person name="Makela M.R."/>
            <person name="Stajich J."/>
            <person name="Grigoriev I.V."/>
            <person name="Mortensen U.H."/>
            <person name="De Vries R.P."/>
            <person name="Baker S.E."/>
            <person name="Andersen M.R."/>
        </authorList>
    </citation>
    <scope>NUCLEOTIDE SEQUENCE [LARGE SCALE GENOMIC DNA]</scope>
    <source>
        <strain evidence="1 2">CBS 123904</strain>
    </source>
</reference>
<dbReference type="EMBL" id="JBFXLU010000134">
    <property type="protein sequence ID" value="KAL2839351.1"/>
    <property type="molecule type" value="Genomic_DNA"/>
</dbReference>
<evidence type="ECO:0000313" key="1">
    <source>
        <dbReference type="EMBL" id="KAL2839351.1"/>
    </source>
</evidence>
<gene>
    <name evidence="1" type="ORF">BJY01DRAFT_250531</name>
</gene>